<proteinExistence type="predicted"/>
<sequence length="374" mass="40386">PEIDALFEGLDDMDDGFQELAPPLDLDALRREADARNVRAVRAEIAAMIPTAELSAAARAKATAGKGKAGPLDGVDGAGEDDGKKRRKPVPKLDEARLLGKNGLPQLVKDTKNFKPMGKGHEATDLDRVLQLYHFWAHRLYPKTRFKETVDRVEKLCHSKRMQVALGVWRDEARGLVNGVRLPPENNDNDSDADSDLDLDAPRLRTRHSPSSARSPPRRRIGSGHLSVTGDSEGDDDGLHVASDASHPPPSSPSQDEAAAIELDRLLEEVASHASAPVAPSGHAWKPSNGDDAVAMDEDEDLWVALDASAPASAPTTTASVLPTADDDEDMWDIVHEFEQEGAKKAAHQLDPVQDPPAPAAVEPEVDDLDDLYL</sequence>
<feature type="non-terminal residue" evidence="1">
    <location>
        <position position="374"/>
    </location>
</feature>
<dbReference type="EMBL" id="JAGFNK010000128">
    <property type="protein sequence ID" value="KAI9507376.1"/>
    <property type="molecule type" value="Genomic_DNA"/>
</dbReference>
<accession>A0ACC0U820</accession>
<feature type="non-terminal residue" evidence="1">
    <location>
        <position position="1"/>
    </location>
</feature>
<reference evidence="1" key="1">
    <citation type="submission" date="2021-03" db="EMBL/GenBank/DDBJ databases">
        <title>Evolutionary priming and transition to the ectomycorrhizal habit in an iconic lineage of mushroom-forming fungi: is preadaptation a requirement?</title>
        <authorList>
            <consortium name="DOE Joint Genome Institute"/>
            <person name="Looney B.P."/>
            <person name="Miyauchi S."/>
            <person name="Morin E."/>
            <person name="Drula E."/>
            <person name="Courty P.E."/>
            <person name="Chicoki N."/>
            <person name="Fauchery L."/>
            <person name="Kohler A."/>
            <person name="Kuo A."/>
            <person name="LaButti K."/>
            <person name="Pangilinan J."/>
            <person name="Lipzen A."/>
            <person name="Riley R."/>
            <person name="Andreopoulos W."/>
            <person name="He G."/>
            <person name="Johnson J."/>
            <person name="Barry K.W."/>
            <person name="Grigoriev I.V."/>
            <person name="Nagy L."/>
            <person name="Hibbett D."/>
            <person name="Henrissat B."/>
            <person name="Matheny P.B."/>
            <person name="Labbe J."/>
            <person name="Martin A.F."/>
        </authorList>
    </citation>
    <scope>NUCLEOTIDE SEQUENCE</scope>
    <source>
        <strain evidence="1">BPL698</strain>
    </source>
</reference>
<dbReference type="Proteomes" id="UP001207468">
    <property type="component" value="Unassembled WGS sequence"/>
</dbReference>
<evidence type="ECO:0000313" key="1">
    <source>
        <dbReference type="EMBL" id="KAI9507376.1"/>
    </source>
</evidence>
<comment type="caution">
    <text evidence="1">The sequence shown here is derived from an EMBL/GenBank/DDBJ whole genome shotgun (WGS) entry which is preliminary data.</text>
</comment>
<gene>
    <name evidence="1" type="ORF">F5148DRAFT_968071</name>
</gene>
<keyword evidence="2" id="KW-1185">Reference proteome</keyword>
<protein>
    <submittedName>
        <fullName evidence="1">Replication fork protection component Swi3-domain-containing protein</fullName>
    </submittedName>
</protein>
<name>A0ACC0U820_9AGAM</name>
<evidence type="ECO:0000313" key="2">
    <source>
        <dbReference type="Proteomes" id="UP001207468"/>
    </source>
</evidence>
<organism evidence="1 2">
    <name type="scientific">Russula earlei</name>
    <dbReference type="NCBI Taxonomy" id="71964"/>
    <lineage>
        <taxon>Eukaryota</taxon>
        <taxon>Fungi</taxon>
        <taxon>Dikarya</taxon>
        <taxon>Basidiomycota</taxon>
        <taxon>Agaricomycotina</taxon>
        <taxon>Agaricomycetes</taxon>
        <taxon>Russulales</taxon>
        <taxon>Russulaceae</taxon>
        <taxon>Russula</taxon>
    </lineage>
</organism>